<dbReference type="PANTHER" id="PTHR30136">
    <property type="entry name" value="HELIX-TURN-HELIX TRANSCRIPTIONAL REGULATOR, ICLR FAMILY"/>
    <property type="match status" value="1"/>
</dbReference>
<evidence type="ECO:0000256" key="3">
    <source>
        <dbReference type="ARBA" id="ARBA00023163"/>
    </source>
</evidence>
<keyword evidence="1" id="KW-0805">Transcription regulation</keyword>
<sequence>MTKPKSKSQTIERAFLIFDELMIADQDIPTLAEHCNLTYSTAYRIVQFLYDQGYVQKSNGKKFKLGSKLIQLGFRAYDNTNLVRSARPFLEALNEQTQDTVHLAVRESGNVVYLDKLAGYRAVNISSSIGGRKCLHNTGVGKALLLLSTPEELAEVYEREGGVPEQRREFLLNMQQYAREGYALDNGEDSPNIRCVAAPILAKPDRLVAAISVSSTVEYMNDQRINELIQVVKNAAADISAEVYGYRPG</sequence>
<feature type="domain" description="IclR-ED" evidence="7">
    <location>
        <begin position="68"/>
        <end position="245"/>
    </location>
</feature>
<dbReference type="Gene3D" id="1.10.10.10">
    <property type="entry name" value="Winged helix-like DNA-binding domain superfamily/Winged helix DNA-binding domain"/>
    <property type="match status" value="1"/>
</dbReference>
<keyword evidence="3" id="KW-0804">Transcription</keyword>
<dbReference type="InterPro" id="IPR050707">
    <property type="entry name" value="HTH_MetabolicPath_Reg"/>
</dbReference>
<dbReference type="Proteomes" id="UP000664344">
    <property type="component" value="Unassembled WGS sequence"/>
</dbReference>
<accession>A0ABS3BIA1</accession>
<keyword evidence="2" id="KW-0238">DNA-binding</keyword>
<dbReference type="PROSITE" id="PS51078">
    <property type="entry name" value="ICLR_ED"/>
    <property type="match status" value="1"/>
</dbReference>
<reference evidence="8 9" key="1">
    <citation type="submission" date="2021-02" db="EMBL/GenBank/DDBJ databases">
        <title>PHA producing bacteria isolated from coastal sediment in Guangdong, Shenzhen.</title>
        <authorList>
            <person name="Zheng W."/>
            <person name="Yu S."/>
            <person name="Huang Y."/>
        </authorList>
    </citation>
    <scope>NUCLEOTIDE SEQUENCE [LARGE SCALE GENOMIC DNA]</scope>
    <source>
        <strain evidence="8 9">TN21-5</strain>
    </source>
</reference>
<dbReference type="InterPro" id="IPR005471">
    <property type="entry name" value="Tscrpt_reg_IclR_N"/>
</dbReference>
<dbReference type="SMART" id="SM00346">
    <property type="entry name" value="HTH_ICLR"/>
    <property type="match status" value="1"/>
</dbReference>
<dbReference type="InterPro" id="IPR036390">
    <property type="entry name" value="WH_DNA-bd_sf"/>
</dbReference>
<dbReference type="EMBL" id="JAFKDB010000012">
    <property type="protein sequence ID" value="MBN7769955.1"/>
    <property type="molecule type" value="Genomic_DNA"/>
</dbReference>
<dbReference type="InterPro" id="IPR036388">
    <property type="entry name" value="WH-like_DNA-bd_sf"/>
</dbReference>
<dbReference type="SUPFAM" id="SSF55781">
    <property type="entry name" value="GAF domain-like"/>
    <property type="match status" value="1"/>
</dbReference>
<gene>
    <name evidence="8" type="ORF">JYP53_08590</name>
</gene>
<evidence type="ECO:0000259" key="6">
    <source>
        <dbReference type="PROSITE" id="PS51077"/>
    </source>
</evidence>
<name>A0ABS3BIA1_9GAMM</name>
<keyword evidence="9" id="KW-1185">Reference proteome</keyword>
<dbReference type="PANTHER" id="PTHR30136:SF24">
    <property type="entry name" value="HTH-TYPE TRANSCRIPTIONAL REPRESSOR ALLR"/>
    <property type="match status" value="1"/>
</dbReference>
<dbReference type="InterPro" id="IPR014757">
    <property type="entry name" value="Tscrpt_reg_IclR_C"/>
</dbReference>
<dbReference type="SUPFAM" id="SSF46785">
    <property type="entry name" value="Winged helix' DNA-binding domain"/>
    <property type="match status" value="1"/>
</dbReference>
<feature type="domain" description="HTH iclR-type" evidence="6">
    <location>
        <begin position="8"/>
        <end position="67"/>
    </location>
</feature>
<protein>
    <recommendedName>
        <fullName evidence="4">HTH-type transcriptional repressor AllR</fullName>
    </recommendedName>
    <alternativeName>
        <fullName evidence="5">Negative regulator of allantoin and glyoxylate utilization operons</fullName>
    </alternativeName>
</protein>
<evidence type="ECO:0000256" key="5">
    <source>
        <dbReference type="ARBA" id="ARBA00042627"/>
    </source>
</evidence>
<evidence type="ECO:0000259" key="7">
    <source>
        <dbReference type="PROSITE" id="PS51078"/>
    </source>
</evidence>
<dbReference type="Gene3D" id="3.30.450.40">
    <property type="match status" value="1"/>
</dbReference>
<evidence type="ECO:0000256" key="1">
    <source>
        <dbReference type="ARBA" id="ARBA00023015"/>
    </source>
</evidence>
<dbReference type="Pfam" id="PF09339">
    <property type="entry name" value="HTH_IclR"/>
    <property type="match status" value="1"/>
</dbReference>
<dbReference type="PROSITE" id="PS51077">
    <property type="entry name" value="HTH_ICLR"/>
    <property type="match status" value="1"/>
</dbReference>
<dbReference type="Pfam" id="PF01614">
    <property type="entry name" value="IclR_C"/>
    <property type="match status" value="1"/>
</dbReference>
<dbReference type="RefSeq" id="WP_206557322.1">
    <property type="nucleotide sequence ID" value="NZ_JAFKDB010000012.1"/>
</dbReference>
<evidence type="ECO:0000313" key="9">
    <source>
        <dbReference type="Proteomes" id="UP000664344"/>
    </source>
</evidence>
<evidence type="ECO:0000256" key="2">
    <source>
        <dbReference type="ARBA" id="ARBA00023125"/>
    </source>
</evidence>
<proteinExistence type="predicted"/>
<evidence type="ECO:0000256" key="4">
    <source>
        <dbReference type="ARBA" id="ARBA00040379"/>
    </source>
</evidence>
<dbReference type="InterPro" id="IPR029016">
    <property type="entry name" value="GAF-like_dom_sf"/>
</dbReference>
<evidence type="ECO:0000313" key="8">
    <source>
        <dbReference type="EMBL" id="MBN7769955.1"/>
    </source>
</evidence>
<comment type="caution">
    <text evidence="8">The sequence shown here is derived from an EMBL/GenBank/DDBJ whole genome shotgun (WGS) entry which is preliminary data.</text>
</comment>
<organism evidence="8 9">
    <name type="scientific">Marinobacter daepoensis</name>
    <dbReference type="NCBI Taxonomy" id="262077"/>
    <lineage>
        <taxon>Bacteria</taxon>
        <taxon>Pseudomonadati</taxon>
        <taxon>Pseudomonadota</taxon>
        <taxon>Gammaproteobacteria</taxon>
        <taxon>Pseudomonadales</taxon>
        <taxon>Marinobacteraceae</taxon>
        <taxon>Marinobacter</taxon>
    </lineage>
</organism>